<dbReference type="VEuPathDB" id="VectorBase:AATE001770"/>
<dbReference type="GO" id="GO:0005886">
    <property type="term" value="C:plasma membrane"/>
    <property type="evidence" value="ECO:0007669"/>
    <property type="project" value="TreeGrafter"/>
</dbReference>
<dbReference type="Gene3D" id="3.80.10.10">
    <property type="entry name" value="Ribonuclease Inhibitor"/>
    <property type="match status" value="3"/>
</dbReference>
<dbReference type="PANTHER" id="PTHR24369">
    <property type="entry name" value="ANTIGEN BSP, PUTATIVE-RELATED"/>
    <property type="match status" value="1"/>
</dbReference>
<organism evidence="4">
    <name type="scientific">Anopheles atroparvus</name>
    <name type="common">European mosquito</name>
    <dbReference type="NCBI Taxonomy" id="41427"/>
    <lineage>
        <taxon>Eukaryota</taxon>
        <taxon>Metazoa</taxon>
        <taxon>Ecdysozoa</taxon>
        <taxon>Arthropoda</taxon>
        <taxon>Hexapoda</taxon>
        <taxon>Insecta</taxon>
        <taxon>Pterygota</taxon>
        <taxon>Neoptera</taxon>
        <taxon>Endopterygota</taxon>
        <taxon>Diptera</taxon>
        <taxon>Nematocera</taxon>
        <taxon>Culicoidea</taxon>
        <taxon>Culicidae</taxon>
        <taxon>Anophelinae</taxon>
        <taxon>Anopheles</taxon>
    </lineage>
</organism>
<dbReference type="InterPro" id="IPR050541">
    <property type="entry name" value="LRR_TM_domain-containing"/>
</dbReference>
<keyword evidence="2" id="KW-0732">Signal</keyword>
<dbReference type="Pfam" id="PF00560">
    <property type="entry name" value="LRR_1"/>
    <property type="match status" value="1"/>
</dbReference>
<keyword evidence="3" id="KW-0677">Repeat</keyword>
<proteinExistence type="predicted"/>
<dbReference type="STRING" id="41427.A0A182IM70"/>
<keyword evidence="1" id="KW-0433">Leucine-rich repeat</keyword>
<dbReference type="SUPFAM" id="SSF52047">
    <property type="entry name" value="RNI-like"/>
    <property type="match status" value="1"/>
</dbReference>
<evidence type="ECO:0000313" key="4">
    <source>
        <dbReference type="EnsemblMetazoa" id="AATE001770-PA.1"/>
    </source>
</evidence>
<dbReference type="InterPro" id="IPR003591">
    <property type="entry name" value="Leu-rich_rpt_typical-subtyp"/>
</dbReference>
<dbReference type="EnsemblMetazoa" id="AATE001770-RA">
    <property type="protein sequence ID" value="AATE001770-PA.1"/>
    <property type="gene ID" value="AATE001770"/>
</dbReference>
<dbReference type="PANTHER" id="PTHR24369:SF210">
    <property type="entry name" value="CHAOPTIN-RELATED"/>
    <property type="match status" value="1"/>
</dbReference>
<dbReference type="SMART" id="SM00365">
    <property type="entry name" value="LRR_SD22"/>
    <property type="match status" value="7"/>
</dbReference>
<name>A0A182IM70_ANOAO</name>
<protein>
    <submittedName>
        <fullName evidence="4">Uncharacterized protein</fullName>
    </submittedName>
</protein>
<accession>A0A182IM70</accession>
<sequence>MWIATSVLTFLLLCVGLHADSDVNRTQLVCEPSTCVFSDLHFITPEAMDGLSIQYDSDYYNTVEFVQSTIPALSPAFVQADVQTLTIIECDLYEIAPNTFKKAKDLKNLYLVGNRLQTLYNGTFYLYLENNRLASLDGGLFINLRELKEVNLNGNEIKELRAGALKGASKLTKLTINYNDIKQIDEHFLDDTPLLESFSIEDNFVERIPIGLFRNQTRLADIFLSNNLIPDLQPGTFDGLVSDAPRLFLARNLLERVEGTVFNVSNLEFLDLEKNFIRDIPEAAFEAFANLAELLLSENFIDRIPEALNRTTKLINLILRNNRIAAVTEGQFSQLTQLATLNLYDNVIEVLENGSFRGLDNLEWLSLQRNEIAAVPSALFDDLPNLQNLYLDNTNFSPLNNTYFKQLQNLNLIKLGANNMSMAGNEFLYDLSSLKEIYLENTGALYNGNHFKTLQSLEIISLINNSITAINEDFFAGTPNLMSIDLTENPLTSIGLKTFYGLKNLTELFIGPYSGELKDILAGNKKLTKNNSIETLDPFLFSDTPRLKVIDLSYNKLSNLDDRLFVNQLALEELDLSNNWFTTFNLPQKSFVYSLKKLFVDSNSLTSLKITPNLEELKADNNHLTTIEVDVSSYYKLTKLSAQKNHFTSVSPAYPFYNLEELNLAQNPIVGIHLPTIKNKFPRLNVLNVSLAAIETLGSVNEVNQTRLEVLDISNNTLTADELEKVKYLPQLQSFIFGGNLFDSFTADVVLNNLPKLKKIGLSGSELRCSFTKYIEEIAKELHYTVETFSGTAQWDAKCGPDAEREDSTEINES</sequence>
<dbReference type="AlphaFoldDB" id="A0A182IM70"/>
<evidence type="ECO:0000256" key="1">
    <source>
        <dbReference type="ARBA" id="ARBA00022614"/>
    </source>
</evidence>
<evidence type="ECO:0000256" key="3">
    <source>
        <dbReference type="ARBA" id="ARBA00022737"/>
    </source>
</evidence>
<reference evidence="4" key="1">
    <citation type="submission" date="2022-08" db="UniProtKB">
        <authorList>
            <consortium name="EnsemblMetazoa"/>
        </authorList>
    </citation>
    <scope>IDENTIFICATION</scope>
    <source>
        <strain evidence="4">EBRO</strain>
    </source>
</reference>
<dbReference type="InterPro" id="IPR001611">
    <property type="entry name" value="Leu-rich_rpt"/>
</dbReference>
<dbReference type="Pfam" id="PF13855">
    <property type="entry name" value="LRR_8"/>
    <property type="match status" value="7"/>
</dbReference>
<evidence type="ECO:0000256" key="2">
    <source>
        <dbReference type="ARBA" id="ARBA00022729"/>
    </source>
</evidence>
<dbReference type="PROSITE" id="PS51450">
    <property type="entry name" value="LRR"/>
    <property type="match status" value="2"/>
</dbReference>
<dbReference type="SUPFAM" id="SSF52058">
    <property type="entry name" value="L domain-like"/>
    <property type="match status" value="2"/>
</dbReference>
<dbReference type="InterPro" id="IPR032675">
    <property type="entry name" value="LRR_dom_sf"/>
</dbReference>
<dbReference type="SMART" id="SM00369">
    <property type="entry name" value="LRR_TYP"/>
    <property type="match status" value="16"/>
</dbReference>